<evidence type="ECO:0000313" key="7">
    <source>
        <dbReference type="EMBL" id="CAA7055517.1"/>
    </source>
</evidence>
<feature type="region of interest" description="Disordered" evidence="5">
    <location>
        <begin position="277"/>
        <end position="301"/>
    </location>
</feature>
<keyword evidence="8" id="KW-1185">Reference proteome</keyword>
<dbReference type="PANTHER" id="PTHR46412:SF9">
    <property type="entry name" value="TRANSCRIPTION FACTOR BIM3"/>
    <property type="match status" value="1"/>
</dbReference>
<dbReference type="SUPFAM" id="SSF47459">
    <property type="entry name" value="HLH, helix-loop-helix DNA-binding domain"/>
    <property type="match status" value="1"/>
</dbReference>
<feature type="compositionally biased region" description="Acidic residues" evidence="5">
    <location>
        <begin position="1"/>
        <end position="11"/>
    </location>
</feature>
<keyword evidence="4" id="KW-0539">Nucleus</keyword>
<organism evidence="7 8">
    <name type="scientific">Microthlaspi erraticum</name>
    <dbReference type="NCBI Taxonomy" id="1685480"/>
    <lineage>
        <taxon>Eukaryota</taxon>
        <taxon>Viridiplantae</taxon>
        <taxon>Streptophyta</taxon>
        <taxon>Embryophyta</taxon>
        <taxon>Tracheophyta</taxon>
        <taxon>Spermatophyta</taxon>
        <taxon>Magnoliopsida</taxon>
        <taxon>eudicotyledons</taxon>
        <taxon>Gunneridae</taxon>
        <taxon>Pentapetalae</taxon>
        <taxon>rosids</taxon>
        <taxon>malvids</taxon>
        <taxon>Brassicales</taxon>
        <taxon>Brassicaceae</taxon>
        <taxon>Coluteocarpeae</taxon>
        <taxon>Microthlaspi</taxon>
    </lineage>
</organism>
<proteinExistence type="predicted"/>
<keyword evidence="3" id="KW-0804">Transcription</keyword>
<dbReference type="InterPro" id="IPR036638">
    <property type="entry name" value="HLH_DNA-bd_sf"/>
</dbReference>
<dbReference type="Proteomes" id="UP000467841">
    <property type="component" value="Unassembled WGS sequence"/>
</dbReference>
<keyword evidence="2" id="KW-0805">Transcription regulation</keyword>
<dbReference type="Pfam" id="PF00010">
    <property type="entry name" value="HLH"/>
    <property type="match status" value="1"/>
</dbReference>
<feature type="region of interest" description="Disordered" evidence="5">
    <location>
        <begin position="1"/>
        <end position="51"/>
    </location>
</feature>
<name>A0A6D2KTT0_9BRAS</name>
<feature type="domain" description="BHLH" evidence="6">
    <location>
        <begin position="36"/>
        <end position="86"/>
    </location>
</feature>
<evidence type="ECO:0000313" key="8">
    <source>
        <dbReference type="Proteomes" id="UP000467841"/>
    </source>
</evidence>
<evidence type="ECO:0000256" key="1">
    <source>
        <dbReference type="ARBA" id="ARBA00004123"/>
    </source>
</evidence>
<dbReference type="InterPro" id="IPR011598">
    <property type="entry name" value="bHLH_dom"/>
</dbReference>
<evidence type="ECO:0000256" key="3">
    <source>
        <dbReference type="ARBA" id="ARBA00023163"/>
    </source>
</evidence>
<evidence type="ECO:0000259" key="6">
    <source>
        <dbReference type="PROSITE" id="PS50888"/>
    </source>
</evidence>
<gene>
    <name evidence="7" type="ORF">MERR_LOCUS42753</name>
</gene>
<dbReference type="GO" id="GO:0003700">
    <property type="term" value="F:DNA-binding transcription factor activity"/>
    <property type="evidence" value="ECO:0007669"/>
    <property type="project" value="InterPro"/>
</dbReference>
<evidence type="ECO:0000256" key="4">
    <source>
        <dbReference type="ARBA" id="ARBA00023242"/>
    </source>
</evidence>
<dbReference type="PROSITE" id="PS50888">
    <property type="entry name" value="BHLH"/>
    <property type="match status" value="1"/>
</dbReference>
<dbReference type="GO" id="GO:0046983">
    <property type="term" value="F:protein dimerization activity"/>
    <property type="evidence" value="ECO:0007669"/>
    <property type="project" value="InterPro"/>
</dbReference>
<dbReference type="InterPro" id="IPR044295">
    <property type="entry name" value="BIM1/2/3"/>
</dbReference>
<reference evidence="7" key="1">
    <citation type="submission" date="2020-01" db="EMBL/GenBank/DDBJ databases">
        <authorList>
            <person name="Mishra B."/>
        </authorList>
    </citation>
    <scope>NUCLEOTIDE SEQUENCE [LARGE SCALE GENOMIC DNA]</scope>
</reference>
<dbReference type="AlphaFoldDB" id="A0A6D2KTT0"/>
<comment type="subcellular location">
    <subcellularLocation>
        <location evidence="1">Nucleus</location>
    </subcellularLocation>
</comment>
<comment type="caution">
    <text evidence="7">The sequence shown here is derived from an EMBL/GenBank/DDBJ whole genome shotgun (WGS) entry which is preliminary data.</text>
</comment>
<dbReference type="CDD" id="cd11453">
    <property type="entry name" value="bHLH_AtBIM_like"/>
    <property type="match status" value="1"/>
</dbReference>
<dbReference type="EMBL" id="CACVBM020001607">
    <property type="protein sequence ID" value="CAA7055517.1"/>
    <property type="molecule type" value="Genomic_DNA"/>
</dbReference>
<dbReference type="Gene3D" id="4.10.280.10">
    <property type="entry name" value="Helix-loop-helix DNA-binding domain"/>
    <property type="match status" value="1"/>
</dbReference>
<evidence type="ECO:0000256" key="2">
    <source>
        <dbReference type="ARBA" id="ARBA00023015"/>
    </source>
</evidence>
<dbReference type="PANTHER" id="PTHR46412">
    <property type="entry name" value="BES1-INTERACTING MYC-LIKE PROTEIN"/>
    <property type="match status" value="1"/>
</dbReference>
<feature type="compositionally biased region" description="Basic and acidic residues" evidence="5">
    <location>
        <begin position="40"/>
        <end position="51"/>
    </location>
</feature>
<evidence type="ECO:0000256" key="5">
    <source>
        <dbReference type="SAM" id="MobiDB-lite"/>
    </source>
</evidence>
<accession>A0A6D2KTT0</accession>
<dbReference type="GO" id="GO:0005634">
    <property type="term" value="C:nucleus"/>
    <property type="evidence" value="ECO:0007669"/>
    <property type="project" value="UniProtKB-SubCell"/>
</dbReference>
<protein>
    <recommendedName>
        <fullName evidence="6">BHLH domain-containing protein</fullName>
    </recommendedName>
</protein>
<dbReference type="OrthoDB" id="690068at2759"/>
<feature type="compositionally biased region" description="Basic and acidic residues" evidence="5">
    <location>
        <begin position="287"/>
        <end position="301"/>
    </location>
</feature>
<feature type="compositionally biased region" description="Polar residues" evidence="5">
    <location>
        <begin position="17"/>
        <end position="36"/>
    </location>
</feature>
<sequence>MNSPDPDDQLEADVYSNLPSRNDSSTGTVTKSNRISLKSKHSETEQRRRSKINERFQSLMDIIPQNDQKRDKASFLLEVIEYIRFLREKVQMYEEEESHQMWYQPPTKLTPWKNNHEPVSDHPQMVKSCSSNDELVAAAPPSELLSDFPDSLYPYLYLAASSKIPEHSPASAVSSYATTEPLPQFAQHEFWQPKPCCESSNGNANGLLNSDDKTSESLSNVCSQRVLHSLTEAFESSGVDMSKTVISVKLNLRKRAGPEYPDTVFASEVYCNGIADEQEDSPTETKSFCKDLDHSQKRIRR</sequence>
<dbReference type="SMART" id="SM00353">
    <property type="entry name" value="HLH"/>
    <property type="match status" value="1"/>
</dbReference>
<dbReference type="GO" id="GO:0006351">
    <property type="term" value="P:DNA-templated transcription"/>
    <property type="evidence" value="ECO:0007669"/>
    <property type="project" value="InterPro"/>
</dbReference>